<evidence type="ECO:0000256" key="2">
    <source>
        <dbReference type="ARBA" id="ARBA00023002"/>
    </source>
</evidence>
<dbReference type="Gene3D" id="3.40.50.720">
    <property type="entry name" value="NAD(P)-binding Rossmann-like Domain"/>
    <property type="match status" value="1"/>
</dbReference>
<dbReference type="PANTHER" id="PTHR45348:SF5">
    <property type="entry name" value="OXIDOREDUCTASE, PUTATIVE (AFU_ORTHOLOGUE AFUA_8G01420)-RELATED"/>
    <property type="match status" value="1"/>
</dbReference>
<comment type="caution">
    <text evidence="4">The sequence shown here is derived from an EMBL/GenBank/DDBJ whole genome shotgun (WGS) entry which is preliminary data.</text>
</comment>
<protein>
    <recommendedName>
        <fullName evidence="3">Enoyl reductase (ER) domain-containing protein</fullName>
    </recommendedName>
</protein>
<name>A0A423VNC5_CYTCH</name>
<sequence length="332" mass="35532">MKEAIVEKGPVVRIINSPIPQPNDDQVVIKVVVSGSNPKDWKVPGFVNKVVNQGDDIAGVVYQVGANVTEFKPGDRVMAFHEMLAPGGSYAEYALAWQHTTAHIPEKTTFEEAAAIPLAALTAACGLYGKLNLPQPWTPAKEQTPLVIYGAASAVGIYVVQLALRANIHPLICVAGNSQDHVKSFIDPSKGDRVIDYRAGDDAVVEGIKQASQAQKIMYAYDAVSEKGSSENIGRALSPGGKITTVLPVKEEDVPGNIHISLTMVGSVHGDEKDLGFVYMRYFAKGLQDGWFKPQPQEVVPGGLGGIQTGLDNLKAGKANGIKYVFRIGDTK</sequence>
<organism evidence="4 5">
    <name type="scientific">Cytospora chrysosperma</name>
    <name type="common">Cytospora canker fungus</name>
    <name type="synonym">Sphaeria chrysosperma</name>
    <dbReference type="NCBI Taxonomy" id="252740"/>
    <lineage>
        <taxon>Eukaryota</taxon>
        <taxon>Fungi</taxon>
        <taxon>Dikarya</taxon>
        <taxon>Ascomycota</taxon>
        <taxon>Pezizomycotina</taxon>
        <taxon>Sordariomycetes</taxon>
        <taxon>Sordariomycetidae</taxon>
        <taxon>Diaporthales</taxon>
        <taxon>Cytosporaceae</taxon>
        <taxon>Cytospora</taxon>
    </lineage>
</organism>
<dbReference type="InterPro" id="IPR013154">
    <property type="entry name" value="ADH-like_N"/>
</dbReference>
<dbReference type="SUPFAM" id="SSF50129">
    <property type="entry name" value="GroES-like"/>
    <property type="match status" value="1"/>
</dbReference>
<dbReference type="STRING" id="252740.A0A423VNC5"/>
<dbReference type="InterPro" id="IPR036291">
    <property type="entry name" value="NAD(P)-bd_dom_sf"/>
</dbReference>
<dbReference type="Proteomes" id="UP000284375">
    <property type="component" value="Unassembled WGS sequence"/>
</dbReference>
<evidence type="ECO:0000313" key="5">
    <source>
        <dbReference type="Proteomes" id="UP000284375"/>
    </source>
</evidence>
<dbReference type="GO" id="GO:0016651">
    <property type="term" value="F:oxidoreductase activity, acting on NAD(P)H"/>
    <property type="evidence" value="ECO:0007669"/>
    <property type="project" value="InterPro"/>
</dbReference>
<dbReference type="CDD" id="cd08249">
    <property type="entry name" value="enoyl_reductase_like"/>
    <property type="match status" value="1"/>
</dbReference>
<proteinExistence type="inferred from homology"/>
<dbReference type="InterPro" id="IPR047122">
    <property type="entry name" value="Trans-enoyl_RdTase-like"/>
</dbReference>
<dbReference type="PANTHER" id="PTHR45348">
    <property type="entry name" value="HYPOTHETICAL OXIDOREDUCTASE (EUROFUNG)"/>
    <property type="match status" value="1"/>
</dbReference>
<feature type="domain" description="Enoyl reductase (ER)" evidence="3">
    <location>
        <begin position="9"/>
        <end position="326"/>
    </location>
</feature>
<gene>
    <name evidence="4" type="ORF">VSDG_06720</name>
</gene>
<keyword evidence="2" id="KW-0560">Oxidoreductase</keyword>
<dbReference type="SMART" id="SM00829">
    <property type="entry name" value="PKS_ER"/>
    <property type="match status" value="1"/>
</dbReference>
<dbReference type="Pfam" id="PF08240">
    <property type="entry name" value="ADH_N"/>
    <property type="match status" value="1"/>
</dbReference>
<dbReference type="InterPro" id="IPR020843">
    <property type="entry name" value="ER"/>
</dbReference>
<comment type="similarity">
    <text evidence="1">Belongs to the zinc-containing alcohol dehydrogenase family.</text>
</comment>
<dbReference type="InterPro" id="IPR011032">
    <property type="entry name" value="GroES-like_sf"/>
</dbReference>
<accession>A0A423VNC5</accession>
<dbReference type="OrthoDB" id="3233595at2759"/>
<reference evidence="4 5" key="1">
    <citation type="submission" date="2015-09" db="EMBL/GenBank/DDBJ databases">
        <title>Host preference determinants of Valsa canker pathogens revealed by comparative genomics.</title>
        <authorList>
            <person name="Yin Z."/>
            <person name="Huang L."/>
        </authorList>
    </citation>
    <scope>NUCLEOTIDE SEQUENCE [LARGE SCALE GENOMIC DNA]</scope>
    <source>
        <strain evidence="4 5">YSFL</strain>
    </source>
</reference>
<dbReference type="EMBL" id="LJZO01000037">
    <property type="protein sequence ID" value="ROV92488.1"/>
    <property type="molecule type" value="Genomic_DNA"/>
</dbReference>
<evidence type="ECO:0000259" key="3">
    <source>
        <dbReference type="SMART" id="SM00829"/>
    </source>
</evidence>
<dbReference type="AlphaFoldDB" id="A0A423VNC5"/>
<dbReference type="Gene3D" id="3.90.180.10">
    <property type="entry name" value="Medium-chain alcohol dehydrogenases, catalytic domain"/>
    <property type="match status" value="1"/>
</dbReference>
<keyword evidence="5" id="KW-1185">Reference proteome</keyword>
<evidence type="ECO:0000256" key="1">
    <source>
        <dbReference type="ARBA" id="ARBA00008072"/>
    </source>
</evidence>
<evidence type="ECO:0000313" key="4">
    <source>
        <dbReference type="EMBL" id="ROV92488.1"/>
    </source>
</evidence>
<dbReference type="SUPFAM" id="SSF51735">
    <property type="entry name" value="NAD(P)-binding Rossmann-fold domains"/>
    <property type="match status" value="1"/>
</dbReference>